<dbReference type="SUPFAM" id="SSF81631">
    <property type="entry name" value="PAP/OAS1 substrate-binding domain"/>
    <property type="match status" value="1"/>
</dbReference>
<dbReference type="Pfam" id="PF04928">
    <property type="entry name" value="PAP_central"/>
    <property type="match status" value="1"/>
</dbReference>
<keyword evidence="2" id="KW-1185">Reference proteome</keyword>
<dbReference type="Proteomes" id="UP000887560">
    <property type="component" value="Unplaced"/>
</dbReference>
<protein>
    <submittedName>
        <fullName evidence="3">Polynucleotide adenylyltransferase</fullName>
    </submittedName>
</protein>
<dbReference type="Gene3D" id="1.10.1410.10">
    <property type="match status" value="1"/>
</dbReference>
<evidence type="ECO:0000259" key="1">
    <source>
        <dbReference type="Pfam" id="PF04928"/>
    </source>
</evidence>
<dbReference type="WBParaSite" id="scf7180000417250.g1065">
    <property type="protein sequence ID" value="scf7180000417250.g1065"/>
    <property type="gene ID" value="scf7180000417250.g1065"/>
</dbReference>
<dbReference type="GO" id="GO:1990817">
    <property type="term" value="F:poly(A) RNA polymerase activity"/>
    <property type="evidence" value="ECO:0007669"/>
    <property type="project" value="InterPro"/>
</dbReference>
<dbReference type="InterPro" id="IPR007012">
    <property type="entry name" value="PolA_pol_cen_dom"/>
</dbReference>
<dbReference type="AlphaFoldDB" id="A0A915ND24"/>
<organism evidence="2 3">
    <name type="scientific">Meloidogyne floridensis</name>
    <dbReference type="NCBI Taxonomy" id="298350"/>
    <lineage>
        <taxon>Eukaryota</taxon>
        <taxon>Metazoa</taxon>
        <taxon>Ecdysozoa</taxon>
        <taxon>Nematoda</taxon>
        <taxon>Chromadorea</taxon>
        <taxon>Rhabditida</taxon>
        <taxon>Tylenchina</taxon>
        <taxon>Tylenchomorpha</taxon>
        <taxon>Tylenchoidea</taxon>
        <taxon>Meloidogynidae</taxon>
        <taxon>Meloidogyninae</taxon>
        <taxon>Meloidogyne</taxon>
    </lineage>
</organism>
<feature type="domain" description="Poly(A) polymerase central" evidence="1">
    <location>
        <begin position="112"/>
        <end position="148"/>
    </location>
</feature>
<evidence type="ECO:0000313" key="2">
    <source>
        <dbReference type="Proteomes" id="UP000887560"/>
    </source>
</evidence>
<evidence type="ECO:0000313" key="3">
    <source>
        <dbReference type="WBParaSite" id="scf7180000417250.g1065"/>
    </source>
</evidence>
<reference evidence="3" key="1">
    <citation type="submission" date="2022-11" db="UniProtKB">
        <authorList>
            <consortium name="WormBaseParasite"/>
        </authorList>
    </citation>
    <scope>IDENTIFICATION</scope>
</reference>
<sequence length="266" mass="31093">MQGYIIISNKATSWLRKITTGVSEINAKIHEYSFDLAFVAYPWERNSEQVLNFIKTEESLKNLNEIDNFILNFTKQFGTNLQFDRFGMINSLSGYRANIRINEIIVKNKTKFRLLLLSLKLWAKSHFIYDGKLGFFSGTSLAILVTKILVDFNSTKMTIFQLLAKVEDSNNTLVNKQKIDEHLETELEPIFIVEETNGNIEKLREAIDWNETKERESRNNLYINNSENVLRDQIIEKQQFLEEAPPYQKQILETEIKEKQSLLIKV</sequence>
<name>A0A915ND24_9BILA</name>
<proteinExistence type="predicted"/>
<accession>A0A915ND24</accession>